<dbReference type="AlphaFoldDB" id="A0AAD9HU91"/>
<reference evidence="2" key="1">
    <citation type="submission" date="2021-06" db="EMBL/GenBank/DDBJ databases">
        <title>Comparative genomics, transcriptomics and evolutionary studies reveal genomic signatures of adaptation to plant cell wall in hemibiotrophic fungi.</title>
        <authorList>
            <consortium name="DOE Joint Genome Institute"/>
            <person name="Baroncelli R."/>
            <person name="Diaz J.F."/>
            <person name="Benocci T."/>
            <person name="Peng M."/>
            <person name="Battaglia E."/>
            <person name="Haridas S."/>
            <person name="Andreopoulos W."/>
            <person name="Labutti K."/>
            <person name="Pangilinan J."/>
            <person name="Floch G.L."/>
            <person name="Makela M.R."/>
            <person name="Henrissat B."/>
            <person name="Grigoriev I.V."/>
            <person name="Crouch J.A."/>
            <person name="De Vries R.P."/>
            <person name="Sukno S.A."/>
            <person name="Thon M.R."/>
        </authorList>
    </citation>
    <scope>NUCLEOTIDE SEQUENCE</scope>
    <source>
        <strain evidence="2">MAFF235873</strain>
    </source>
</reference>
<organism evidence="2 3">
    <name type="scientific">Colletotrichum zoysiae</name>
    <dbReference type="NCBI Taxonomy" id="1216348"/>
    <lineage>
        <taxon>Eukaryota</taxon>
        <taxon>Fungi</taxon>
        <taxon>Dikarya</taxon>
        <taxon>Ascomycota</taxon>
        <taxon>Pezizomycotina</taxon>
        <taxon>Sordariomycetes</taxon>
        <taxon>Hypocreomycetidae</taxon>
        <taxon>Glomerellales</taxon>
        <taxon>Glomerellaceae</taxon>
        <taxon>Colletotrichum</taxon>
        <taxon>Colletotrichum graminicola species complex</taxon>
    </lineage>
</organism>
<dbReference type="PANTHER" id="PTHR35605">
    <property type="entry name" value="ECP2 EFFECTOR PROTEIN DOMAIN-CONTAINING PROTEIN-RELATED"/>
    <property type="match status" value="1"/>
</dbReference>
<gene>
    <name evidence="2" type="ORF">LX32DRAFT_723833</name>
</gene>
<protein>
    <submittedName>
        <fullName evidence="2">Uncharacterized protein</fullName>
    </submittedName>
</protein>
<evidence type="ECO:0000313" key="3">
    <source>
        <dbReference type="Proteomes" id="UP001232148"/>
    </source>
</evidence>
<dbReference type="EMBL" id="MU842809">
    <property type="protein sequence ID" value="KAK2035290.1"/>
    <property type="molecule type" value="Genomic_DNA"/>
</dbReference>
<name>A0AAD9HU91_9PEZI</name>
<keyword evidence="1" id="KW-0732">Signal</keyword>
<evidence type="ECO:0000256" key="1">
    <source>
        <dbReference type="SAM" id="SignalP"/>
    </source>
</evidence>
<proteinExistence type="predicted"/>
<dbReference type="PANTHER" id="PTHR35605:SF1">
    <property type="entry name" value="ECP2 EFFECTOR PROTEIN DOMAIN-CONTAINING PROTEIN-RELATED"/>
    <property type="match status" value="1"/>
</dbReference>
<keyword evidence="3" id="KW-1185">Reference proteome</keyword>
<evidence type="ECO:0000313" key="2">
    <source>
        <dbReference type="EMBL" id="KAK2035290.1"/>
    </source>
</evidence>
<dbReference type="Proteomes" id="UP001232148">
    <property type="component" value="Unassembled WGS sequence"/>
</dbReference>
<comment type="caution">
    <text evidence="2">The sequence shown here is derived from an EMBL/GenBank/DDBJ whole genome shotgun (WGS) entry which is preliminary data.</text>
</comment>
<sequence>MHLPIRAAFPLALLVTAARARALVRDAPSPGAPIPGYGIFIPRWEMAAPDSGGGGMLHLSGTVQEVVEQMRGMGPGFDVEAAAPAAVVVGRRGDAFDDINTLCHLFRAGSRSAAQEGVEDLRKVRGRPQNGPGPGNCGRVSCRRNTGIWWCNDAQGSRELASFGDIAEGAQRVLTKCQDKPGAGQGDGMTVSGQAFHMDNWNVVVRGGDNCDDAGVSLNGSVTGN</sequence>
<accession>A0AAD9HU91</accession>
<feature type="signal peptide" evidence="1">
    <location>
        <begin position="1"/>
        <end position="22"/>
    </location>
</feature>
<feature type="chain" id="PRO_5042039686" evidence="1">
    <location>
        <begin position="23"/>
        <end position="225"/>
    </location>
</feature>